<dbReference type="PROSITE" id="PS50921">
    <property type="entry name" value="ANTAR"/>
    <property type="match status" value="1"/>
</dbReference>
<protein>
    <submittedName>
        <fullName evidence="4">GAF domain-containing protein</fullName>
    </submittedName>
</protein>
<dbReference type="InterPro" id="IPR029016">
    <property type="entry name" value="GAF-like_dom_sf"/>
</dbReference>
<dbReference type="SMART" id="SM01012">
    <property type="entry name" value="ANTAR"/>
    <property type="match status" value="1"/>
</dbReference>
<dbReference type="InterPro" id="IPR012074">
    <property type="entry name" value="GAF_ANTAR"/>
</dbReference>
<dbReference type="GO" id="GO:0003723">
    <property type="term" value="F:RNA binding"/>
    <property type="evidence" value="ECO:0007669"/>
    <property type="project" value="InterPro"/>
</dbReference>
<dbReference type="Proteomes" id="UP000239485">
    <property type="component" value="Unassembled WGS sequence"/>
</dbReference>
<keyword evidence="1" id="KW-0805">Transcription regulation</keyword>
<dbReference type="InterPro" id="IPR036388">
    <property type="entry name" value="WH-like_DNA-bd_sf"/>
</dbReference>
<dbReference type="SMART" id="SM00065">
    <property type="entry name" value="GAF"/>
    <property type="match status" value="1"/>
</dbReference>
<dbReference type="EMBL" id="PTJD01000013">
    <property type="protein sequence ID" value="PPK92586.1"/>
    <property type="molecule type" value="Genomic_DNA"/>
</dbReference>
<dbReference type="SUPFAM" id="SSF55781">
    <property type="entry name" value="GAF domain-like"/>
    <property type="match status" value="1"/>
</dbReference>
<organism evidence="4 5">
    <name type="scientific">Kineococcus xinjiangensis</name>
    <dbReference type="NCBI Taxonomy" id="512762"/>
    <lineage>
        <taxon>Bacteria</taxon>
        <taxon>Bacillati</taxon>
        <taxon>Actinomycetota</taxon>
        <taxon>Actinomycetes</taxon>
        <taxon>Kineosporiales</taxon>
        <taxon>Kineosporiaceae</taxon>
        <taxon>Kineococcus</taxon>
    </lineage>
</organism>
<proteinExistence type="predicted"/>
<comment type="caution">
    <text evidence="4">The sequence shown here is derived from an EMBL/GenBank/DDBJ whole genome shotgun (WGS) entry which is preliminary data.</text>
</comment>
<evidence type="ECO:0000256" key="1">
    <source>
        <dbReference type="ARBA" id="ARBA00023015"/>
    </source>
</evidence>
<dbReference type="Gene3D" id="1.10.10.10">
    <property type="entry name" value="Winged helix-like DNA-binding domain superfamily/Winged helix DNA-binding domain"/>
    <property type="match status" value="1"/>
</dbReference>
<keyword evidence="2" id="KW-0804">Transcription</keyword>
<dbReference type="AlphaFoldDB" id="A0A2S6IEH1"/>
<keyword evidence="5" id="KW-1185">Reference proteome</keyword>
<reference evidence="4 5" key="1">
    <citation type="submission" date="2018-02" db="EMBL/GenBank/DDBJ databases">
        <title>Genomic Encyclopedia of Archaeal and Bacterial Type Strains, Phase II (KMG-II): from individual species to whole genera.</title>
        <authorList>
            <person name="Goeker M."/>
        </authorList>
    </citation>
    <scope>NUCLEOTIDE SEQUENCE [LARGE SCALE GENOMIC DNA]</scope>
    <source>
        <strain evidence="4 5">DSM 22857</strain>
    </source>
</reference>
<evidence type="ECO:0000313" key="4">
    <source>
        <dbReference type="EMBL" id="PPK92586.1"/>
    </source>
</evidence>
<evidence type="ECO:0000259" key="3">
    <source>
        <dbReference type="PROSITE" id="PS50921"/>
    </source>
</evidence>
<dbReference type="Pfam" id="PF13185">
    <property type="entry name" value="GAF_2"/>
    <property type="match status" value="1"/>
</dbReference>
<feature type="domain" description="ANTAR" evidence="3">
    <location>
        <begin position="173"/>
        <end position="234"/>
    </location>
</feature>
<evidence type="ECO:0000313" key="5">
    <source>
        <dbReference type="Proteomes" id="UP000239485"/>
    </source>
</evidence>
<dbReference type="Gene3D" id="3.30.450.40">
    <property type="match status" value="1"/>
</dbReference>
<name>A0A2S6IEH1_9ACTN</name>
<accession>A0A2S6IEH1</accession>
<dbReference type="PIRSF" id="PIRSF036625">
    <property type="entry name" value="GAF_ANTAR"/>
    <property type="match status" value="1"/>
</dbReference>
<dbReference type="InterPro" id="IPR005561">
    <property type="entry name" value="ANTAR"/>
</dbReference>
<evidence type="ECO:0000256" key="2">
    <source>
        <dbReference type="ARBA" id="ARBA00023163"/>
    </source>
</evidence>
<gene>
    <name evidence="4" type="ORF">CLV92_11315</name>
</gene>
<sequence>MSDSSSAPGESSDGALLDAAVLQELLLHSDDLTAFLGNVARMAVRDMPAGVSCGVTVERDGRSITIASSDERTLRIDEAQYSLGDGPCLHSLRTQEHVLVEDLRGDGRWPEYAESAISEGVLSSLSVPFQQHQTRGAFNVYASAPRAFGPEEQREVEAFAEQVKTAIALAARMASHADLAEQLSQAMKSRAVIDQAIGVIMGQNRCGPDEAFAILRTVSQNRNVKLRDIAVQMVTSITSQRRPPGE</sequence>
<dbReference type="InterPro" id="IPR003018">
    <property type="entry name" value="GAF"/>
</dbReference>
<dbReference type="Pfam" id="PF03861">
    <property type="entry name" value="ANTAR"/>
    <property type="match status" value="1"/>
</dbReference>